<accession>A0A6A4PA67</accession>
<sequence>MSYNISSNIICGSPFSLITNKNSPLKNYKPMICVEMLHMIACFFPKYIENNTNVI</sequence>
<dbReference type="Proteomes" id="UP000447434">
    <property type="component" value="Chromosome 15"/>
</dbReference>
<keyword evidence="2" id="KW-1185">Reference proteome</keyword>
<gene>
    <name evidence="1" type="ORF">Lalb_Chr15g0083571</name>
</gene>
<dbReference type="EMBL" id="WOCE01000015">
    <property type="protein sequence ID" value="KAE9598681.1"/>
    <property type="molecule type" value="Genomic_DNA"/>
</dbReference>
<evidence type="ECO:0000313" key="2">
    <source>
        <dbReference type="Proteomes" id="UP000447434"/>
    </source>
</evidence>
<dbReference type="AlphaFoldDB" id="A0A6A4PA67"/>
<organism evidence="1 2">
    <name type="scientific">Lupinus albus</name>
    <name type="common">White lupine</name>
    <name type="synonym">Lupinus termis</name>
    <dbReference type="NCBI Taxonomy" id="3870"/>
    <lineage>
        <taxon>Eukaryota</taxon>
        <taxon>Viridiplantae</taxon>
        <taxon>Streptophyta</taxon>
        <taxon>Embryophyta</taxon>
        <taxon>Tracheophyta</taxon>
        <taxon>Spermatophyta</taxon>
        <taxon>Magnoliopsida</taxon>
        <taxon>eudicotyledons</taxon>
        <taxon>Gunneridae</taxon>
        <taxon>Pentapetalae</taxon>
        <taxon>rosids</taxon>
        <taxon>fabids</taxon>
        <taxon>Fabales</taxon>
        <taxon>Fabaceae</taxon>
        <taxon>Papilionoideae</taxon>
        <taxon>50 kb inversion clade</taxon>
        <taxon>genistoids sensu lato</taxon>
        <taxon>core genistoids</taxon>
        <taxon>Genisteae</taxon>
        <taxon>Lupinus</taxon>
    </lineage>
</organism>
<proteinExistence type="predicted"/>
<reference evidence="2" key="1">
    <citation type="journal article" date="2020" name="Nat. Commun.">
        <title>Genome sequence of the cluster root forming white lupin.</title>
        <authorList>
            <person name="Hufnagel B."/>
            <person name="Marques A."/>
            <person name="Soriano A."/>
            <person name="Marques L."/>
            <person name="Divol F."/>
            <person name="Doumas P."/>
            <person name="Sallet E."/>
            <person name="Mancinotti D."/>
            <person name="Carrere S."/>
            <person name="Marande W."/>
            <person name="Arribat S."/>
            <person name="Keller J."/>
            <person name="Huneau C."/>
            <person name="Blein T."/>
            <person name="Aime D."/>
            <person name="Laguerre M."/>
            <person name="Taylor J."/>
            <person name="Schubert V."/>
            <person name="Nelson M."/>
            <person name="Geu-Flores F."/>
            <person name="Crespi M."/>
            <person name="Gallardo-Guerrero K."/>
            <person name="Delaux P.-M."/>
            <person name="Salse J."/>
            <person name="Berges H."/>
            <person name="Guyot R."/>
            <person name="Gouzy J."/>
            <person name="Peret B."/>
        </authorList>
    </citation>
    <scope>NUCLEOTIDE SEQUENCE [LARGE SCALE GENOMIC DNA]</scope>
    <source>
        <strain evidence="2">cv. Amiga</strain>
    </source>
</reference>
<name>A0A6A4PA67_LUPAL</name>
<evidence type="ECO:0000313" key="1">
    <source>
        <dbReference type="EMBL" id="KAE9598681.1"/>
    </source>
</evidence>
<protein>
    <submittedName>
        <fullName evidence="1">Uncharacterized protein</fullName>
    </submittedName>
</protein>
<comment type="caution">
    <text evidence="1">The sequence shown here is derived from an EMBL/GenBank/DDBJ whole genome shotgun (WGS) entry which is preliminary data.</text>
</comment>